<dbReference type="InterPro" id="IPR004155">
    <property type="entry name" value="PBS_lyase_HEAT"/>
</dbReference>
<dbReference type="InterPro" id="IPR011989">
    <property type="entry name" value="ARM-like"/>
</dbReference>
<dbReference type="EMBL" id="DRIG01000059">
    <property type="protein sequence ID" value="HEC78565.1"/>
    <property type="molecule type" value="Genomic_DNA"/>
</dbReference>
<dbReference type="GO" id="GO:0016491">
    <property type="term" value="F:oxidoreductase activity"/>
    <property type="evidence" value="ECO:0007669"/>
    <property type="project" value="TreeGrafter"/>
</dbReference>
<organism evidence="1 2">
    <name type="scientific">candidate division WOR-3 bacterium</name>
    <dbReference type="NCBI Taxonomy" id="2052148"/>
    <lineage>
        <taxon>Bacteria</taxon>
        <taxon>Bacteria division WOR-3</taxon>
    </lineage>
</organism>
<evidence type="ECO:0000313" key="2">
    <source>
        <dbReference type="Proteomes" id="UP000885826"/>
    </source>
</evidence>
<sequence>MKIRFKQDKKTILKLLETSGIKRRLRILDRLNGVNEKDSINILLKVLEDNSWVMREKAAYKLAEYGNRVVQRLIRLLKRGFWYTRAAACLTLGEIGNIKALEAIVTLILDDDNPTVIKEASSALLKLARKEPVLFADGLKNLSLIQEKKKEILKIIEDAEPELYTVIMKELENE</sequence>
<dbReference type="SUPFAM" id="SSF48371">
    <property type="entry name" value="ARM repeat"/>
    <property type="match status" value="1"/>
</dbReference>
<protein>
    <submittedName>
        <fullName evidence="1">HEAT repeat domain-containing protein</fullName>
    </submittedName>
</protein>
<dbReference type="Pfam" id="PF13646">
    <property type="entry name" value="HEAT_2"/>
    <property type="match status" value="1"/>
</dbReference>
<dbReference type="InterPro" id="IPR016024">
    <property type="entry name" value="ARM-type_fold"/>
</dbReference>
<accession>A0A9C9K047</accession>
<reference evidence="1" key="1">
    <citation type="journal article" date="2020" name="mSystems">
        <title>Genome- and Community-Level Interaction Insights into Carbon Utilization and Element Cycling Functions of Hydrothermarchaeota in Hydrothermal Sediment.</title>
        <authorList>
            <person name="Zhou Z."/>
            <person name="Liu Y."/>
            <person name="Xu W."/>
            <person name="Pan J."/>
            <person name="Luo Z.H."/>
            <person name="Li M."/>
        </authorList>
    </citation>
    <scope>NUCLEOTIDE SEQUENCE</scope>
    <source>
        <strain evidence="1">HyVt-388</strain>
    </source>
</reference>
<comment type="caution">
    <text evidence="1">The sequence shown here is derived from an EMBL/GenBank/DDBJ whole genome shotgun (WGS) entry which is preliminary data.</text>
</comment>
<dbReference type="PANTHER" id="PTHR12697">
    <property type="entry name" value="PBS LYASE HEAT-LIKE PROTEIN"/>
    <property type="match status" value="1"/>
</dbReference>
<dbReference type="SMART" id="SM00567">
    <property type="entry name" value="EZ_HEAT"/>
    <property type="match status" value="2"/>
</dbReference>
<gene>
    <name evidence="1" type="ORF">ENI34_05400</name>
</gene>
<dbReference type="PANTHER" id="PTHR12697:SF5">
    <property type="entry name" value="DEOXYHYPUSINE HYDROXYLASE"/>
    <property type="match status" value="1"/>
</dbReference>
<name>A0A9C9K047_UNCW3</name>
<dbReference type="Gene3D" id="1.25.10.10">
    <property type="entry name" value="Leucine-rich Repeat Variant"/>
    <property type="match status" value="1"/>
</dbReference>
<proteinExistence type="predicted"/>
<dbReference type="Proteomes" id="UP000885826">
    <property type="component" value="Unassembled WGS sequence"/>
</dbReference>
<dbReference type="AlphaFoldDB" id="A0A9C9K047"/>
<evidence type="ECO:0000313" key="1">
    <source>
        <dbReference type="EMBL" id="HEC78565.1"/>
    </source>
</evidence>